<organism evidence="3 4">
    <name type="scientific">Streptomyces rectiviolaceus</name>
    <dbReference type="NCBI Taxonomy" id="332591"/>
    <lineage>
        <taxon>Bacteria</taxon>
        <taxon>Bacillati</taxon>
        <taxon>Actinomycetota</taxon>
        <taxon>Actinomycetes</taxon>
        <taxon>Kitasatosporales</taxon>
        <taxon>Streptomycetaceae</taxon>
        <taxon>Streptomyces</taxon>
    </lineage>
</organism>
<protein>
    <recommendedName>
        <fullName evidence="2">4Fe-4S Wbl-type domain-containing protein</fullName>
    </recommendedName>
</protein>
<name>A0ABP6NQ12_9ACTN</name>
<feature type="region of interest" description="Disordered" evidence="1">
    <location>
        <begin position="244"/>
        <end position="266"/>
    </location>
</feature>
<evidence type="ECO:0000313" key="4">
    <source>
        <dbReference type="Proteomes" id="UP001501637"/>
    </source>
</evidence>
<dbReference type="PROSITE" id="PS51674">
    <property type="entry name" value="4FE4S_WBL"/>
    <property type="match status" value="1"/>
</dbReference>
<evidence type="ECO:0000256" key="1">
    <source>
        <dbReference type="SAM" id="MobiDB-lite"/>
    </source>
</evidence>
<comment type="caution">
    <text evidence="3">The sequence shown here is derived from an EMBL/GenBank/DDBJ whole genome shotgun (WGS) entry which is preliminary data.</text>
</comment>
<evidence type="ECO:0000259" key="2">
    <source>
        <dbReference type="PROSITE" id="PS51674"/>
    </source>
</evidence>
<dbReference type="Proteomes" id="UP001501637">
    <property type="component" value="Unassembled WGS sequence"/>
</dbReference>
<reference evidence="4" key="1">
    <citation type="journal article" date="2019" name="Int. J. Syst. Evol. Microbiol.">
        <title>The Global Catalogue of Microorganisms (GCM) 10K type strain sequencing project: providing services to taxonomists for standard genome sequencing and annotation.</title>
        <authorList>
            <consortium name="The Broad Institute Genomics Platform"/>
            <consortium name="The Broad Institute Genome Sequencing Center for Infectious Disease"/>
            <person name="Wu L."/>
            <person name="Ma J."/>
        </authorList>
    </citation>
    <scope>NUCLEOTIDE SEQUENCE [LARGE SCALE GENOMIC DNA]</scope>
    <source>
        <strain evidence="4">JCM 9092</strain>
    </source>
</reference>
<proteinExistence type="predicted"/>
<accession>A0ABP6NQ12</accession>
<sequence length="309" mass="33176">MTHTTAAARISPEHARQDLVDHPHYRYRGCAPDPDQPTQAAGNPDLTLDAWEGQDIDGAENQIERRERQAAAIEVCIDCPVMARCLTYARTYRVETGADGTQKAVLTEPSGVLGGMTSLERHREFITAQHRIVAPAPDARLRTAQKMALLTALAAHTHHDDVARAAGMDLRTANWHRSALTTLLGLNKKTALRQELLAAAVERGLLNADRIVADDGTVPAVPRPGQPRTPAAARSARINPFAATEATHGPSAARPLPSRPVPSRPGRLRVLRSRVHAVDGQLELDLGLSAGATVTTLPLPSTRTLEAAA</sequence>
<dbReference type="Pfam" id="PF02467">
    <property type="entry name" value="Whib"/>
    <property type="match status" value="1"/>
</dbReference>
<dbReference type="RefSeq" id="WP_344531088.1">
    <property type="nucleotide sequence ID" value="NZ_BAAAUG010000278.1"/>
</dbReference>
<feature type="domain" description="4Fe-4S Wbl-type" evidence="2">
    <location>
        <begin position="29"/>
        <end position="123"/>
    </location>
</feature>
<keyword evidence="4" id="KW-1185">Reference proteome</keyword>
<feature type="region of interest" description="Disordered" evidence="1">
    <location>
        <begin position="24"/>
        <end position="46"/>
    </location>
</feature>
<dbReference type="InterPro" id="IPR034768">
    <property type="entry name" value="4FE4S_WBL"/>
</dbReference>
<gene>
    <name evidence="3" type="ORF">GCM10010449_84950</name>
</gene>
<dbReference type="EMBL" id="BAAAUG010000278">
    <property type="protein sequence ID" value="GAA3155430.1"/>
    <property type="molecule type" value="Genomic_DNA"/>
</dbReference>
<evidence type="ECO:0000313" key="3">
    <source>
        <dbReference type="EMBL" id="GAA3155430.1"/>
    </source>
</evidence>